<reference evidence="2" key="2">
    <citation type="submission" date="2017-06" db="EMBL/GenBank/DDBJ databases">
        <title>WGS assembly of Brachypodium distachyon.</title>
        <authorList>
            <consortium name="The International Brachypodium Initiative"/>
            <person name="Lucas S."/>
            <person name="Harmon-Smith M."/>
            <person name="Lail K."/>
            <person name="Tice H."/>
            <person name="Grimwood J."/>
            <person name="Bruce D."/>
            <person name="Barry K."/>
            <person name="Shu S."/>
            <person name="Lindquist E."/>
            <person name="Wang M."/>
            <person name="Pitluck S."/>
            <person name="Vogel J.P."/>
            <person name="Garvin D.F."/>
            <person name="Mockler T.C."/>
            <person name="Schmutz J."/>
            <person name="Rokhsar D."/>
            <person name="Bevan M.W."/>
        </authorList>
    </citation>
    <scope>NUCLEOTIDE SEQUENCE</scope>
    <source>
        <strain evidence="2">Bd21</strain>
    </source>
</reference>
<dbReference type="Gramene" id="PNT63791">
    <property type="protein sequence ID" value="PNT63791"/>
    <property type="gene ID" value="BRADI_4g21086v3"/>
</dbReference>
<accession>A0A2K2CP23</accession>
<evidence type="ECO:0000256" key="1">
    <source>
        <dbReference type="SAM" id="MobiDB-lite"/>
    </source>
</evidence>
<feature type="non-terminal residue" evidence="2">
    <location>
        <position position="1"/>
    </location>
</feature>
<evidence type="ECO:0000313" key="2">
    <source>
        <dbReference type="EMBL" id="PNT63791.1"/>
    </source>
</evidence>
<name>A0A2K2CP23_BRADI</name>
<evidence type="ECO:0000313" key="3">
    <source>
        <dbReference type="EnsemblPlants" id="PNT63791"/>
    </source>
</evidence>
<dbReference type="EMBL" id="CM000883">
    <property type="protein sequence ID" value="PNT63791.1"/>
    <property type="molecule type" value="Genomic_DNA"/>
</dbReference>
<reference evidence="3" key="3">
    <citation type="submission" date="2018-08" db="UniProtKB">
        <authorList>
            <consortium name="EnsemblPlants"/>
        </authorList>
    </citation>
    <scope>IDENTIFICATION</scope>
    <source>
        <strain evidence="3">cv. Bd21</strain>
    </source>
</reference>
<reference evidence="2 3" key="1">
    <citation type="journal article" date="2010" name="Nature">
        <title>Genome sequencing and analysis of the model grass Brachypodium distachyon.</title>
        <authorList>
            <consortium name="International Brachypodium Initiative"/>
        </authorList>
    </citation>
    <scope>NUCLEOTIDE SEQUENCE [LARGE SCALE GENOMIC DNA]</scope>
    <source>
        <strain evidence="2 3">Bd21</strain>
    </source>
</reference>
<sequence>LVCFRFCLLYAGSISPPLVASAGRRRSAARSPAPGHCPTHRDSPSCVRAPPPARFRGLRPFCKLCSPTFPPLPVHLYPLKEKAAHP</sequence>
<evidence type="ECO:0000313" key="4">
    <source>
        <dbReference type="Proteomes" id="UP000008810"/>
    </source>
</evidence>
<dbReference type="Proteomes" id="UP000008810">
    <property type="component" value="Chromosome 4"/>
</dbReference>
<gene>
    <name evidence="2" type="ORF">BRADI_4g21086v3</name>
</gene>
<feature type="region of interest" description="Disordered" evidence="1">
    <location>
        <begin position="21"/>
        <end position="45"/>
    </location>
</feature>
<organism evidence="2">
    <name type="scientific">Brachypodium distachyon</name>
    <name type="common">Purple false brome</name>
    <name type="synonym">Trachynia distachya</name>
    <dbReference type="NCBI Taxonomy" id="15368"/>
    <lineage>
        <taxon>Eukaryota</taxon>
        <taxon>Viridiplantae</taxon>
        <taxon>Streptophyta</taxon>
        <taxon>Embryophyta</taxon>
        <taxon>Tracheophyta</taxon>
        <taxon>Spermatophyta</taxon>
        <taxon>Magnoliopsida</taxon>
        <taxon>Liliopsida</taxon>
        <taxon>Poales</taxon>
        <taxon>Poaceae</taxon>
        <taxon>BOP clade</taxon>
        <taxon>Pooideae</taxon>
        <taxon>Stipodae</taxon>
        <taxon>Brachypodieae</taxon>
        <taxon>Brachypodium</taxon>
    </lineage>
</organism>
<dbReference type="InParanoid" id="A0A2K2CP23"/>
<dbReference type="AlphaFoldDB" id="A0A2K2CP23"/>
<keyword evidence="4" id="KW-1185">Reference proteome</keyword>
<dbReference type="EnsemblPlants" id="PNT63791">
    <property type="protein sequence ID" value="PNT63791"/>
    <property type="gene ID" value="BRADI_4g21086v3"/>
</dbReference>
<protein>
    <submittedName>
        <fullName evidence="2 3">Uncharacterized protein</fullName>
    </submittedName>
</protein>
<proteinExistence type="predicted"/>